<evidence type="ECO:0000313" key="3">
    <source>
        <dbReference type="Proteomes" id="UP000829354"/>
    </source>
</evidence>
<evidence type="ECO:0000259" key="1">
    <source>
        <dbReference type="SMART" id="SM00329"/>
    </source>
</evidence>
<reference evidence="2 3" key="1">
    <citation type="submission" date="2022-04" db="EMBL/GenBank/DDBJ databases">
        <title>Chromosome-level reference genomes for two strains of Caenorhabditis briggsae: an improved platform for comparative genomics.</title>
        <authorList>
            <person name="Stevens L."/>
            <person name="Andersen E."/>
        </authorList>
    </citation>
    <scope>NUCLEOTIDE SEQUENCE [LARGE SCALE GENOMIC DNA]</scope>
    <source>
        <strain evidence="2">VX34</strain>
        <tissue evidence="2">Whole-organism</tissue>
    </source>
</reference>
<dbReference type="SUPFAM" id="SSF55394">
    <property type="entry name" value="Bactericidal permeability-increasing protein, BPI"/>
    <property type="match status" value="1"/>
</dbReference>
<dbReference type="InterPro" id="IPR001124">
    <property type="entry name" value="Lipid-bd_serum_glycop_C"/>
</dbReference>
<keyword evidence="3" id="KW-1185">Reference proteome</keyword>
<proteinExistence type="predicted"/>
<evidence type="ECO:0000313" key="2">
    <source>
        <dbReference type="EMBL" id="UMM27706.1"/>
    </source>
</evidence>
<organism evidence="2 3">
    <name type="scientific">Caenorhabditis briggsae</name>
    <dbReference type="NCBI Taxonomy" id="6238"/>
    <lineage>
        <taxon>Eukaryota</taxon>
        <taxon>Metazoa</taxon>
        <taxon>Ecdysozoa</taxon>
        <taxon>Nematoda</taxon>
        <taxon>Chromadorea</taxon>
        <taxon>Rhabditida</taxon>
        <taxon>Rhabditina</taxon>
        <taxon>Rhabditomorpha</taxon>
        <taxon>Rhabditoidea</taxon>
        <taxon>Rhabditidae</taxon>
        <taxon>Peloderinae</taxon>
        <taxon>Caenorhabditis</taxon>
    </lineage>
</organism>
<name>A0AAE9EVU2_CAEBR</name>
<dbReference type="SMART" id="SM00329">
    <property type="entry name" value="BPI2"/>
    <property type="match status" value="1"/>
</dbReference>
<dbReference type="PANTHER" id="PTHR10504">
    <property type="entry name" value="BACTERICIDAL PERMEABILITY-INCREASING BPI PROTEIN-RELATED"/>
    <property type="match status" value="1"/>
</dbReference>
<gene>
    <name evidence="2" type="ORF">L5515_010886</name>
</gene>
<dbReference type="GO" id="GO:0008289">
    <property type="term" value="F:lipid binding"/>
    <property type="evidence" value="ECO:0007669"/>
    <property type="project" value="InterPro"/>
</dbReference>
<dbReference type="Proteomes" id="UP000829354">
    <property type="component" value="Chromosome IV"/>
</dbReference>
<feature type="domain" description="Lipid-binding serum glycoprotein C-terminal" evidence="1">
    <location>
        <begin position="124"/>
        <end position="330"/>
    </location>
</feature>
<protein>
    <recommendedName>
        <fullName evidence="1">Lipid-binding serum glycoprotein C-terminal domain-containing protein</fullName>
    </recommendedName>
</protein>
<dbReference type="Pfam" id="PF02886">
    <property type="entry name" value="LBP_BPI_CETP_C"/>
    <property type="match status" value="1"/>
</dbReference>
<sequence>MLQTIICKKVRKYIDEDANEKLAEAQTSSKLGDALEANALKMISVGGDEKSRIDVASIFDSSLASKFFIDFRLKEHPICHENTVELASWGEISYMGQGDTPFGPVDASWPGKSPFKANVVDSVTSKDSMIELVVSDFLPNSLLYHAYVQRFIKVLLTPRTKGVASFLRTTCEGSFCISDLAPQLAEQYPNSTVELAMSATRAPAVLFSEKNGGTISVSMGGLVVVFAVNGNHRRQVIVVDLDVVADARLSIQGHNVSGSVELRKFELKRRTGTVDISDAEIDDIALLVSQLAENLLNGLLVNGMPLPLPHVLRIKDSHINVLSRRMHIQVDVDVDERRLSKLASQTFFKTPQFSDVNLSPIRRMVRPVPFLEGRQQISQFNFNNWSTDSARRIFR</sequence>
<dbReference type="InterPro" id="IPR017943">
    <property type="entry name" value="Bactericidal_perm-incr_a/b_dom"/>
</dbReference>
<dbReference type="InterPro" id="IPR032942">
    <property type="entry name" value="BPI/LBP/Plunc"/>
</dbReference>
<dbReference type="AlphaFoldDB" id="A0AAE9EVU2"/>
<accession>A0AAE9EVU2</accession>
<dbReference type="PANTHER" id="PTHR10504:SF143">
    <property type="entry name" value="BPI2 DOMAIN-CONTAINING PROTEIN"/>
    <property type="match status" value="1"/>
</dbReference>
<dbReference type="EMBL" id="CP092623">
    <property type="protein sequence ID" value="UMM27706.1"/>
    <property type="molecule type" value="Genomic_DNA"/>
</dbReference>
<dbReference type="Gene3D" id="3.15.20.10">
    <property type="entry name" value="Bactericidal permeability-increasing protein, domain 2"/>
    <property type="match status" value="1"/>
</dbReference>